<dbReference type="SMART" id="SM00089">
    <property type="entry name" value="PKD"/>
    <property type="match status" value="3"/>
</dbReference>
<dbReference type="PROSITE" id="PS50093">
    <property type="entry name" value="PKD"/>
    <property type="match status" value="3"/>
</dbReference>
<dbReference type="GO" id="GO:0005261">
    <property type="term" value="F:monoatomic cation channel activity"/>
    <property type="evidence" value="ECO:0007669"/>
    <property type="project" value="TreeGrafter"/>
</dbReference>
<dbReference type="PANTHER" id="PTHR46730:SF4">
    <property type="entry name" value="POLYCYSTIC KIDNEY DISEASE PROTEIN 1-LIKE 1"/>
    <property type="match status" value="1"/>
</dbReference>
<dbReference type="EMBL" id="FRAT01000010">
    <property type="protein sequence ID" value="SHL44391.1"/>
    <property type="molecule type" value="Genomic_DNA"/>
</dbReference>
<evidence type="ECO:0000256" key="2">
    <source>
        <dbReference type="ARBA" id="ARBA00022692"/>
    </source>
</evidence>
<dbReference type="AlphaFoldDB" id="A0A1M7ANS4"/>
<evidence type="ECO:0000313" key="8">
    <source>
        <dbReference type="EMBL" id="SFC34967.1"/>
    </source>
</evidence>
<dbReference type="EMBL" id="FOKU01000009">
    <property type="protein sequence ID" value="SFC34967.1"/>
    <property type="molecule type" value="Genomic_DNA"/>
</dbReference>
<keyword evidence="11" id="KW-1185">Reference proteome</keyword>
<dbReference type="OrthoDB" id="1491481at2"/>
<feature type="chain" id="PRO_5009923802" evidence="6">
    <location>
        <begin position="23"/>
        <end position="507"/>
    </location>
</feature>
<comment type="subcellular location">
    <subcellularLocation>
        <location evidence="1">Membrane</location>
        <topology evidence="1">Multi-pass membrane protein</topology>
    </subcellularLocation>
</comment>
<evidence type="ECO:0000256" key="6">
    <source>
        <dbReference type="SAM" id="SignalP"/>
    </source>
</evidence>
<dbReference type="Gene3D" id="2.60.40.10">
    <property type="entry name" value="Immunoglobulins"/>
    <property type="match status" value="3"/>
</dbReference>
<protein>
    <submittedName>
        <fullName evidence="9">PKD repeat-containing protein</fullName>
    </submittedName>
</protein>
<dbReference type="STRING" id="1055723.SAMN05216293_3487"/>
<feature type="signal peptide" evidence="6">
    <location>
        <begin position="1"/>
        <end position="22"/>
    </location>
</feature>
<evidence type="ECO:0000256" key="4">
    <source>
        <dbReference type="ARBA" id="ARBA00022989"/>
    </source>
</evidence>
<keyword evidence="6" id="KW-0732">Signal</keyword>
<dbReference type="InterPro" id="IPR035986">
    <property type="entry name" value="PKD_dom_sf"/>
</dbReference>
<sequence>MDMKTIKIMMALCSLAVLFSCTDDDTTTLVKQVDADFSAEVQNVQAGNSVQFTDLSIGDVTRWDWTFPGGTPPTSNLQSPEVVYETPGTYNVTLKVANQNGSKSITKEGFIVVKSPEVVADFELSANSVIMGNNFTIMDKSTGDPTSWQWEFIPETGSSITSTDQNPTIVFEEPGVYSIKLTAANADYSDEVVMSNALTVLDLTSVDANFEASASYTYTGNEVTFTDLSVGNVDTYSWTFEGGTPVTSNQTSPAVTYADPGRYRVSLTVSNDNGGESTITKEDYIVVVPGGDLAAYFPLINGGADAGPNTLSTNIVGNVLFTGEDRFGNIGTATFDGASLITVADNDALNFGTDNFSVGVWVKTENTSRMMIWQESGANGPNDNQTWLRIGDNTDSRVIRFDTEDNNGGAIINIGTDRVPNGLSDGLWHFVVAVRDGNTNYVYVDGLLIHQMDVTPIRNVSNEQDFKIGGQEMDPGVFGNFLNGTLDGMLIYNKALTQVEITELYNL</sequence>
<dbReference type="Pfam" id="PF18911">
    <property type="entry name" value="PKD_4"/>
    <property type="match status" value="1"/>
</dbReference>
<evidence type="ECO:0000256" key="3">
    <source>
        <dbReference type="ARBA" id="ARBA00022737"/>
    </source>
</evidence>
<dbReference type="CDD" id="cd00146">
    <property type="entry name" value="PKD"/>
    <property type="match status" value="3"/>
</dbReference>
<dbReference type="SUPFAM" id="SSF49299">
    <property type="entry name" value="PKD domain"/>
    <property type="match status" value="3"/>
</dbReference>
<organism evidence="9 10">
    <name type="scientific">Flagellimonas taeanensis</name>
    <dbReference type="NCBI Taxonomy" id="1005926"/>
    <lineage>
        <taxon>Bacteria</taxon>
        <taxon>Pseudomonadati</taxon>
        <taxon>Bacteroidota</taxon>
        <taxon>Flavobacteriia</taxon>
        <taxon>Flavobacteriales</taxon>
        <taxon>Flavobacteriaceae</taxon>
        <taxon>Flagellimonas</taxon>
    </lineage>
</organism>
<keyword evidence="3" id="KW-0677">Repeat</keyword>
<name>A0A1M7ANS4_9FLAO</name>
<proteinExistence type="predicted"/>
<feature type="domain" description="PKD" evidence="7">
    <location>
        <begin position="118"/>
        <end position="186"/>
    </location>
</feature>
<dbReference type="Pfam" id="PF00801">
    <property type="entry name" value="PKD"/>
    <property type="match status" value="2"/>
</dbReference>
<dbReference type="InterPro" id="IPR013320">
    <property type="entry name" value="ConA-like_dom_sf"/>
</dbReference>
<dbReference type="GO" id="GO:0006816">
    <property type="term" value="P:calcium ion transport"/>
    <property type="evidence" value="ECO:0007669"/>
    <property type="project" value="TreeGrafter"/>
</dbReference>
<keyword evidence="4" id="KW-1133">Transmembrane helix</keyword>
<keyword evidence="2" id="KW-0812">Transmembrane</keyword>
<keyword evidence="5" id="KW-0472">Membrane</keyword>
<evidence type="ECO:0000313" key="11">
    <source>
        <dbReference type="Proteomes" id="UP000198940"/>
    </source>
</evidence>
<dbReference type="GO" id="GO:0005886">
    <property type="term" value="C:plasma membrane"/>
    <property type="evidence" value="ECO:0007669"/>
    <property type="project" value="TreeGrafter"/>
</dbReference>
<dbReference type="InterPro" id="IPR022409">
    <property type="entry name" value="PKD/Chitinase_dom"/>
</dbReference>
<evidence type="ECO:0000313" key="9">
    <source>
        <dbReference type="EMBL" id="SHL44391.1"/>
    </source>
</evidence>
<feature type="domain" description="PKD" evidence="7">
    <location>
        <begin position="206"/>
        <end position="292"/>
    </location>
</feature>
<feature type="domain" description="PKD" evidence="7">
    <location>
        <begin position="33"/>
        <end position="118"/>
    </location>
</feature>
<dbReference type="InterPro" id="IPR013783">
    <property type="entry name" value="Ig-like_fold"/>
</dbReference>
<dbReference type="Gene3D" id="2.60.120.200">
    <property type="match status" value="1"/>
</dbReference>
<dbReference type="InterPro" id="IPR000601">
    <property type="entry name" value="PKD_dom"/>
</dbReference>
<accession>A0A1M7ANS4</accession>
<dbReference type="GO" id="GO:0004553">
    <property type="term" value="F:hydrolase activity, hydrolyzing O-glycosyl compounds"/>
    <property type="evidence" value="ECO:0007669"/>
    <property type="project" value="UniProtKB-ARBA"/>
</dbReference>
<dbReference type="Proteomes" id="UP000184031">
    <property type="component" value="Unassembled WGS sequence"/>
</dbReference>
<dbReference type="Pfam" id="PF13385">
    <property type="entry name" value="Laminin_G_3"/>
    <property type="match status" value="1"/>
</dbReference>
<reference evidence="9 10" key="1">
    <citation type="submission" date="2016-11" db="EMBL/GenBank/DDBJ databases">
        <authorList>
            <person name="Varghese N."/>
            <person name="Submissions S."/>
        </authorList>
    </citation>
    <scope>NUCLEOTIDE SEQUENCE [LARGE SCALE GENOMIC DNA]</scope>
    <source>
        <strain evidence="9 10">CGMCC 1.12174</strain>
        <strain evidence="8 11">DSM 26351</strain>
    </source>
</reference>
<evidence type="ECO:0000313" key="10">
    <source>
        <dbReference type="Proteomes" id="UP000184031"/>
    </source>
</evidence>
<evidence type="ECO:0000256" key="1">
    <source>
        <dbReference type="ARBA" id="ARBA00004141"/>
    </source>
</evidence>
<evidence type="ECO:0000259" key="7">
    <source>
        <dbReference type="PROSITE" id="PS50093"/>
    </source>
</evidence>
<dbReference type="PANTHER" id="PTHR46730">
    <property type="entry name" value="POLYCYSTIN-1"/>
    <property type="match status" value="1"/>
</dbReference>
<dbReference type="GO" id="GO:0005975">
    <property type="term" value="P:carbohydrate metabolic process"/>
    <property type="evidence" value="ECO:0007669"/>
    <property type="project" value="UniProtKB-ARBA"/>
</dbReference>
<dbReference type="Proteomes" id="UP000198940">
    <property type="component" value="Unassembled WGS sequence"/>
</dbReference>
<evidence type="ECO:0000256" key="5">
    <source>
        <dbReference type="ARBA" id="ARBA00023136"/>
    </source>
</evidence>
<comment type="caution">
    <text evidence="9">The sequence shown here is derived from an EMBL/GenBank/DDBJ whole genome shotgun (WGS) entry which is preliminary data.</text>
</comment>
<dbReference type="PROSITE" id="PS51257">
    <property type="entry name" value="PROKAR_LIPOPROTEIN"/>
    <property type="match status" value="1"/>
</dbReference>
<gene>
    <name evidence="8" type="ORF">SAMN04487891_109116</name>
    <name evidence="9" type="ORF">SAMN05216293_3487</name>
</gene>
<dbReference type="SUPFAM" id="SSF49899">
    <property type="entry name" value="Concanavalin A-like lectins/glucanases"/>
    <property type="match status" value="1"/>
</dbReference>